<evidence type="ECO:0000256" key="1">
    <source>
        <dbReference type="SAM" id="MobiDB-lite"/>
    </source>
</evidence>
<feature type="region of interest" description="Disordered" evidence="1">
    <location>
        <begin position="355"/>
        <end position="468"/>
    </location>
</feature>
<organism evidence="3 4">
    <name type="scientific">Vitrella brassicaformis (strain CCMP3155)</name>
    <dbReference type="NCBI Taxonomy" id="1169540"/>
    <lineage>
        <taxon>Eukaryota</taxon>
        <taxon>Sar</taxon>
        <taxon>Alveolata</taxon>
        <taxon>Colpodellida</taxon>
        <taxon>Vitrellaceae</taxon>
        <taxon>Vitrella</taxon>
    </lineage>
</organism>
<protein>
    <recommendedName>
        <fullName evidence="2">PPM-type phosphatase domain-containing protein</fullName>
    </recommendedName>
</protein>
<evidence type="ECO:0000313" key="4">
    <source>
        <dbReference type="Proteomes" id="UP000041254"/>
    </source>
</evidence>
<dbReference type="PROSITE" id="PS51746">
    <property type="entry name" value="PPM_2"/>
    <property type="match status" value="1"/>
</dbReference>
<accession>A0A0G4FM87</accession>
<dbReference type="GO" id="GO:0004722">
    <property type="term" value="F:protein serine/threonine phosphatase activity"/>
    <property type="evidence" value="ECO:0007669"/>
    <property type="project" value="InterPro"/>
</dbReference>
<dbReference type="EMBL" id="CDMY01000465">
    <property type="protein sequence ID" value="CEM15099.1"/>
    <property type="molecule type" value="Genomic_DNA"/>
</dbReference>
<dbReference type="InParanoid" id="A0A0G4FM87"/>
<dbReference type="InterPro" id="IPR015655">
    <property type="entry name" value="PP2C"/>
</dbReference>
<dbReference type="AlphaFoldDB" id="A0A0G4FM87"/>
<evidence type="ECO:0000313" key="3">
    <source>
        <dbReference type="EMBL" id="CEM15099.1"/>
    </source>
</evidence>
<reference evidence="3 4" key="1">
    <citation type="submission" date="2014-11" db="EMBL/GenBank/DDBJ databases">
        <authorList>
            <person name="Zhu J."/>
            <person name="Qi W."/>
            <person name="Song R."/>
        </authorList>
    </citation>
    <scope>NUCLEOTIDE SEQUENCE [LARGE SCALE GENOMIC DNA]</scope>
</reference>
<dbReference type="Gene3D" id="3.60.40.10">
    <property type="entry name" value="PPM-type phosphatase domain"/>
    <property type="match status" value="1"/>
</dbReference>
<dbReference type="SUPFAM" id="SSF81606">
    <property type="entry name" value="PP2C-like"/>
    <property type="match status" value="1"/>
</dbReference>
<keyword evidence="4" id="KW-1185">Reference proteome</keyword>
<dbReference type="InterPro" id="IPR001932">
    <property type="entry name" value="PPM-type_phosphatase-like_dom"/>
</dbReference>
<proteinExistence type="predicted"/>
<dbReference type="PANTHER" id="PTHR47992">
    <property type="entry name" value="PROTEIN PHOSPHATASE"/>
    <property type="match status" value="1"/>
</dbReference>
<feature type="compositionally biased region" description="Low complexity" evidence="1">
    <location>
        <begin position="436"/>
        <end position="445"/>
    </location>
</feature>
<dbReference type="SMART" id="SM00332">
    <property type="entry name" value="PP2Cc"/>
    <property type="match status" value="1"/>
</dbReference>
<dbReference type="VEuPathDB" id="CryptoDB:Vbra_15721"/>
<feature type="compositionally biased region" description="Polar residues" evidence="1">
    <location>
        <begin position="405"/>
        <end position="422"/>
    </location>
</feature>
<dbReference type="InterPro" id="IPR036457">
    <property type="entry name" value="PPM-type-like_dom_sf"/>
</dbReference>
<feature type="domain" description="PPM-type phosphatase" evidence="2">
    <location>
        <begin position="95"/>
        <end position="502"/>
    </location>
</feature>
<evidence type="ECO:0000259" key="2">
    <source>
        <dbReference type="PROSITE" id="PS51746"/>
    </source>
</evidence>
<gene>
    <name evidence="3" type="ORF">Vbra_15721</name>
</gene>
<dbReference type="Pfam" id="PF00481">
    <property type="entry name" value="PP2C"/>
    <property type="match status" value="1"/>
</dbReference>
<feature type="compositionally biased region" description="Polar residues" evidence="1">
    <location>
        <begin position="365"/>
        <end position="375"/>
    </location>
</feature>
<dbReference type="Proteomes" id="UP000041254">
    <property type="component" value="Unassembled WGS sequence"/>
</dbReference>
<dbReference type="OrthoDB" id="10264738at2759"/>
<feature type="compositionally biased region" description="Basic and acidic residues" evidence="1">
    <location>
        <begin position="376"/>
        <end position="403"/>
    </location>
</feature>
<name>A0A0G4FM87_VITBC</name>
<sequence>MGDEGAVKKRKADRKVKLSFDDELNEVEEAAPTKRIGQVTVGRFEEESKRRRILENSLNAHAASASSAIGTVGLAGSSDDHSTVLGGRTVGLRCVSGSAELQGHRADMEDASLCVDDFLEGMSYYGVFDGHNGKRASEYAKTHLHNHLRRQLTSGVNASPPPLLEDSFVHKAIEQSVQKLETAYEGTQTPHPQDGSTAIVCLVHRKRGRVILHTANIGDSRAVLGRVHRHPSGSIGGGDEEVEAIRLSEDHKPNRPDEERRIVRAGGRVVQHPFERCSRLGVPPLEYYLGVSRALGDFMLKNQNRHALIADPEIDKRELDPSKDSFLILACDGVWDVLSDLEAVQSVHSTLRRLADQQKDKKPNHGNSNHTGKGNQDSRQDTHPSPDHNGHKEKEKEAEREDAASTSVNSTADGDVPASTNGAGAGAGDAPRVLASSSSSVSRQSGDTEPYAPSNTEGEGDGGAGGGPAAEVDVCSVAARTLVAEAMRAGTMDNCTAVVVKLYWDQDA</sequence>
<dbReference type="PhylomeDB" id="A0A0G4FM87"/>
<dbReference type="STRING" id="1169540.A0A0G4FM87"/>
<dbReference type="CDD" id="cd00143">
    <property type="entry name" value="PP2Cc"/>
    <property type="match status" value="1"/>
</dbReference>